<sequence length="73" mass="7337">MLTSRSLGISPPPGVSRNSAVGVLAGALCQAITQSHCLTDNPCGSGLARECGVSFKAMLPDTPTSRASPLPQG</sequence>
<proteinExistence type="predicted"/>
<evidence type="ECO:0000313" key="2">
    <source>
        <dbReference type="Proteomes" id="UP000295797"/>
    </source>
</evidence>
<evidence type="ECO:0000313" key="1">
    <source>
        <dbReference type="EMBL" id="QBX41196.1"/>
    </source>
</evidence>
<protein>
    <submittedName>
        <fullName evidence="1">Uncharacterized protein</fullName>
    </submittedName>
</protein>
<gene>
    <name evidence="1" type="ORF">E4T63_11525</name>
</gene>
<dbReference type="AlphaFoldDB" id="A0AAP8YZF9"/>
<dbReference type="EMBL" id="CP038438">
    <property type="protein sequence ID" value="QBX41196.1"/>
    <property type="molecule type" value="Genomic_DNA"/>
</dbReference>
<reference evidence="1 2" key="1">
    <citation type="submission" date="2019-03" db="EMBL/GenBank/DDBJ databases">
        <title>Complete genome sequence of the plant growth promoting strain Pseudomonas fluorescens LBUM677.</title>
        <authorList>
            <person name="Novinscak A."/>
            <person name="Joly D."/>
            <person name="Filion M."/>
        </authorList>
    </citation>
    <scope>NUCLEOTIDE SEQUENCE [LARGE SCALE GENOMIC DNA]</scope>
    <source>
        <strain evidence="1 2">LBUM677</strain>
    </source>
</reference>
<organism evidence="1 2">
    <name type="scientific">Pseudomonas fluorescens</name>
    <dbReference type="NCBI Taxonomy" id="294"/>
    <lineage>
        <taxon>Bacteria</taxon>
        <taxon>Pseudomonadati</taxon>
        <taxon>Pseudomonadota</taxon>
        <taxon>Gammaproteobacteria</taxon>
        <taxon>Pseudomonadales</taxon>
        <taxon>Pseudomonadaceae</taxon>
        <taxon>Pseudomonas</taxon>
    </lineage>
</organism>
<dbReference type="Proteomes" id="UP000295797">
    <property type="component" value="Chromosome"/>
</dbReference>
<accession>A0AAP8YZF9</accession>
<name>A0AAP8YZF9_PSEFL</name>